<keyword evidence="4" id="KW-0349">Heme</keyword>
<feature type="region of interest" description="Disordered" evidence="11">
    <location>
        <begin position="1"/>
        <end position="36"/>
    </location>
</feature>
<dbReference type="EMBL" id="LCTW02000358">
    <property type="protein sequence ID" value="KXX74378.1"/>
    <property type="molecule type" value="Genomic_DNA"/>
</dbReference>
<dbReference type="GO" id="GO:0140575">
    <property type="term" value="F:transmembrane monodehydroascorbate reductase activity"/>
    <property type="evidence" value="ECO:0007669"/>
    <property type="project" value="InterPro"/>
</dbReference>
<dbReference type="VEuPathDB" id="FungiDB:MMYC01_208551"/>
<evidence type="ECO:0000256" key="11">
    <source>
        <dbReference type="SAM" id="MobiDB-lite"/>
    </source>
</evidence>
<dbReference type="Proteomes" id="UP000078237">
    <property type="component" value="Unassembled WGS sequence"/>
</dbReference>
<evidence type="ECO:0000256" key="9">
    <source>
        <dbReference type="ARBA" id="ARBA00023004"/>
    </source>
</evidence>
<dbReference type="PANTHER" id="PTHR15422">
    <property type="entry name" value="OS05G0565100 PROTEIN"/>
    <property type="match status" value="1"/>
</dbReference>
<feature type="transmembrane region" description="Helical" evidence="12">
    <location>
        <begin position="152"/>
        <end position="179"/>
    </location>
</feature>
<evidence type="ECO:0000256" key="12">
    <source>
        <dbReference type="SAM" id="Phobius"/>
    </source>
</evidence>
<evidence type="ECO:0000256" key="8">
    <source>
        <dbReference type="ARBA" id="ARBA00022989"/>
    </source>
</evidence>
<evidence type="ECO:0000256" key="2">
    <source>
        <dbReference type="ARBA" id="ARBA00004141"/>
    </source>
</evidence>
<keyword evidence="8 12" id="KW-1133">Transmembrane helix</keyword>
<keyword evidence="9" id="KW-0408">Iron</keyword>
<feature type="transmembrane region" description="Helical" evidence="12">
    <location>
        <begin position="115"/>
        <end position="132"/>
    </location>
</feature>
<evidence type="ECO:0000256" key="1">
    <source>
        <dbReference type="ARBA" id="ARBA00001970"/>
    </source>
</evidence>
<evidence type="ECO:0000256" key="4">
    <source>
        <dbReference type="ARBA" id="ARBA00022617"/>
    </source>
</evidence>
<dbReference type="PROSITE" id="PS50939">
    <property type="entry name" value="CYTOCHROME_B561"/>
    <property type="match status" value="1"/>
</dbReference>
<accession>A0A175VS91</accession>
<feature type="transmembrane region" description="Helical" evidence="12">
    <location>
        <begin position="220"/>
        <end position="239"/>
    </location>
</feature>
<sequence>MASPEPRQPAVRDDNPAPTESEPLLGRPGDATQKPNDPMVKNLWLGTGWLAQAGSVILLAIVWVAVFTNPRLPLVSPHPLLQSLGLFVATQAVLLLQPTTHAFPAAKVRGQRGHFALHVLSFLLFAAGTAIIETNKQVNKMAHFHSLHAYLGVTTATLLFVQYLFGVSIWLAPAVWGGLDKAKQLWKYHRYFGYGVLVLLLATVASAAETDYNKKVLGIKLWSVLVAEVLIVAGVFPRVQLSKFGIQRS</sequence>
<evidence type="ECO:0000313" key="14">
    <source>
        <dbReference type="EMBL" id="KXX74378.1"/>
    </source>
</evidence>
<dbReference type="VEuPathDB" id="FungiDB:MMYC01_207112"/>
<dbReference type="EMBL" id="LCTW02000251">
    <property type="protein sequence ID" value="KXX75747.1"/>
    <property type="molecule type" value="Genomic_DNA"/>
</dbReference>
<feature type="transmembrane region" description="Helical" evidence="12">
    <location>
        <begin position="43"/>
        <end position="68"/>
    </location>
</feature>
<feature type="domain" description="Cytochrome b561" evidence="13">
    <location>
        <begin position="41"/>
        <end position="242"/>
    </location>
</feature>
<evidence type="ECO:0000313" key="16">
    <source>
        <dbReference type="Proteomes" id="UP000078237"/>
    </source>
</evidence>
<dbReference type="SMART" id="SM00665">
    <property type="entry name" value="B561"/>
    <property type="match status" value="1"/>
</dbReference>
<keyword evidence="5 12" id="KW-0812">Transmembrane</keyword>
<comment type="caution">
    <text evidence="14">The sequence shown here is derived from an EMBL/GenBank/DDBJ whole genome shotgun (WGS) entry which is preliminary data.</text>
</comment>
<organism evidence="14 16">
    <name type="scientific">Madurella mycetomatis</name>
    <dbReference type="NCBI Taxonomy" id="100816"/>
    <lineage>
        <taxon>Eukaryota</taxon>
        <taxon>Fungi</taxon>
        <taxon>Dikarya</taxon>
        <taxon>Ascomycota</taxon>
        <taxon>Pezizomycotina</taxon>
        <taxon>Sordariomycetes</taxon>
        <taxon>Sordariomycetidae</taxon>
        <taxon>Sordariales</taxon>
        <taxon>Sordariales incertae sedis</taxon>
        <taxon>Madurella</taxon>
    </lineage>
</organism>
<evidence type="ECO:0000259" key="13">
    <source>
        <dbReference type="PROSITE" id="PS50939"/>
    </source>
</evidence>
<feature type="transmembrane region" description="Helical" evidence="12">
    <location>
        <begin position="191"/>
        <end position="208"/>
    </location>
</feature>
<evidence type="ECO:0000256" key="7">
    <source>
        <dbReference type="ARBA" id="ARBA00022982"/>
    </source>
</evidence>
<dbReference type="GO" id="GO:0046872">
    <property type="term" value="F:metal ion binding"/>
    <property type="evidence" value="ECO:0007669"/>
    <property type="project" value="UniProtKB-KW"/>
</dbReference>
<evidence type="ECO:0000256" key="10">
    <source>
        <dbReference type="ARBA" id="ARBA00023136"/>
    </source>
</evidence>
<reference evidence="14 16" key="3">
    <citation type="submission" date="2016-01" db="EMBL/GenBank/DDBJ databases">
        <title>Madurella mycetomatis genome sequencing.</title>
        <authorList>
            <person name="Van De Sande W."/>
        </authorList>
    </citation>
    <scope>NUCLEOTIDE SEQUENCE [LARGE SCALE GENOMIC DNA]</scope>
    <source>
        <strain evidence="14">Mm55</strain>
        <strain evidence="16">mm55</strain>
    </source>
</reference>
<keyword evidence="7" id="KW-0249">Electron transport</keyword>
<comment type="subcellular location">
    <subcellularLocation>
        <location evidence="2">Membrane</location>
        <topology evidence="2">Multi-pass membrane protein</topology>
    </subcellularLocation>
</comment>
<keyword evidence="10 12" id="KW-0472">Membrane</keyword>
<evidence type="ECO:0000313" key="15">
    <source>
        <dbReference type="EMBL" id="KXX75747.1"/>
    </source>
</evidence>
<evidence type="ECO:0000256" key="3">
    <source>
        <dbReference type="ARBA" id="ARBA00022448"/>
    </source>
</evidence>
<dbReference type="OrthoDB" id="432881at2759"/>
<dbReference type="Gene3D" id="1.20.120.1770">
    <property type="match status" value="1"/>
</dbReference>
<comment type="cofactor">
    <cofactor evidence="1">
        <name>heme b</name>
        <dbReference type="ChEBI" id="CHEBI:60344"/>
    </cofactor>
</comment>
<keyword evidence="3" id="KW-0813">Transport</keyword>
<dbReference type="InterPro" id="IPR045150">
    <property type="entry name" value="CYB561D1/2"/>
</dbReference>
<protein>
    <submittedName>
        <fullName evidence="14">Cytochrome b ascorbate-dependent protein 3</fullName>
    </submittedName>
</protein>
<dbReference type="InterPro" id="IPR006593">
    <property type="entry name" value="Cyt_b561/ferric_Rdtase_TM"/>
</dbReference>
<dbReference type="PANTHER" id="PTHR15422:SF45">
    <property type="entry name" value="CYTOCHROME B561 DOMAIN-CONTAINING PROTEIN"/>
    <property type="match status" value="1"/>
</dbReference>
<dbReference type="CDD" id="cd08761">
    <property type="entry name" value="Cyt_b561_CYB561D2_like"/>
    <property type="match status" value="1"/>
</dbReference>
<reference evidence="16" key="1">
    <citation type="submission" date="2015-06" db="EMBL/GenBank/DDBJ databases">
        <authorList>
            <person name="van de Sande W.W.J."/>
        </authorList>
    </citation>
    <scope>NUCLEOTIDE SEQUENCE [LARGE SCALE GENOMIC DNA]</scope>
    <source>
        <strain evidence="16">mm55</strain>
    </source>
</reference>
<dbReference type="Pfam" id="PF03188">
    <property type="entry name" value="Cytochrom_B561"/>
    <property type="match status" value="1"/>
</dbReference>
<evidence type="ECO:0000256" key="6">
    <source>
        <dbReference type="ARBA" id="ARBA00022723"/>
    </source>
</evidence>
<reference evidence="14" key="2">
    <citation type="submission" date="2015-06" db="EMBL/GenBank/DDBJ databases">
        <authorList>
            <person name="Hoefler B.C."/>
            <person name="Straight P.D."/>
        </authorList>
    </citation>
    <scope>NUCLEOTIDE SEQUENCE [LARGE SCALE GENOMIC DNA]</scope>
    <source>
        <strain evidence="14">Mm55</strain>
    </source>
</reference>
<gene>
    <name evidence="15" type="ORF">MMYC01_207112</name>
    <name evidence="14" type="ORF">MMYC01_208551</name>
</gene>
<dbReference type="GO" id="GO:0016020">
    <property type="term" value="C:membrane"/>
    <property type="evidence" value="ECO:0007669"/>
    <property type="project" value="UniProtKB-SubCell"/>
</dbReference>
<keyword evidence="6" id="KW-0479">Metal-binding</keyword>
<name>A0A175VS91_9PEZI</name>
<proteinExistence type="predicted"/>
<dbReference type="AlphaFoldDB" id="A0A175VS91"/>
<evidence type="ECO:0000256" key="5">
    <source>
        <dbReference type="ARBA" id="ARBA00022692"/>
    </source>
</evidence>
<keyword evidence="16" id="KW-1185">Reference proteome</keyword>